<protein>
    <submittedName>
        <fullName evidence="1">Uncharacterized protein</fullName>
    </submittedName>
</protein>
<gene>
    <name evidence="1" type="ORF">LCGC14_1714580</name>
</gene>
<reference evidence="1" key="1">
    <citation type="journal article" date="2015" name="Nature">
        <title>Complex archaea that bridge the gap between prokaryotes and eukaryotes.</title>
        <authorList>
            <person name="Spang A."/>
            <person name="Saw J.H."/>
            <person name="Jorgensen S.L."/>
            <person name="Zaremba-Niedzwiedzka K."/>
            <person name="Martijn J."/>
            <person name="Lind A.E."/>
            <person name="van Eijk R."/>
            <person name="Schleper C."/>
            <person name="Guy L."/>
            <person name="Ettema T.J."/>
        </authorList>
    </citation>
    <scope>NUCLEOTIDE SEQUENCE</scope>
</reference>
<dbReference type="EMBL" id="LAZR01015345">
    <property type="protein sequence ID" value="KKM13595.1"/>
    <property type="molecule type" value="Genomic_DNA"/>
</dbReference>
<organism evidence="1">
    <name type="scientific">marine sediment metagenome</name>
    <dbReference type="NCBI Taxonomy" id="412755"/>
    <lineage>
        <taxon>unclassified sequences</taxon>
        <taxon>metagenomes</taxon>
        <taxon>ecological metagenomes</taxon>
    </lineage>
</organism>
<proteinExistence type="predicted"/>
<accession>A0A0F9KE89</accession>
<feature type="non-terminal residue" evidence="1">
    <location>
        <position position="1"/>
    </location>
</feature>
<comment type="caution">
    <text evidence="1">The sequence shown here is derived from an EMBL/GenBank/DDBJ whole genome shotgun (WGS) entry which is preliminary data.</text>
</comment>
<sequence>LLDEDKLAERVAIRANELQQKEMREKKQQKMLAIYSHLSPRQRRRLKYVAERKGVQNERK</sequence>
<dbReference type="AlphaFoldDB" id="A0A0F9KE89"/>
<name>A0A0F9KE89_9ZZZZ</name>
<evidence type="ECO:0000313" key="1">
    <source>
        <dbReference type="EMBL" id="KKM13595.1"/>
    </source>
</evidence>